<keyword evidence="2" id="KW-1185">Reference proteome</keyword>
<dbReference type="RefSeq" id="WP_345604997.1">
    <property type="nucleotide sequence ID" value="NZ_BAABJO010000007.1"/>
</dbReference>
<accession>A0ABP9NGC6</accession>
<protein>
    <submittedName>
        <fullName evidence="1">Uncharacterized protein</fullName>
    </submittedName>
</protein>
<dbReference type="Proteomes" id="UP001500804">
    <property type="component" value="Unassembled WGS sequence"/>
</dbReference>
<name>A0ABP9NGC6_9PSEU</name>
<evidence type="ECO:0000313" key="2">
    <source>
        <dbReference type="Proteomes" id="UP001500804"/>
    </source>
</evidence>
<sequence>MALHVYVKQLEKMVGPYDPLALRWTFTFTRVLLHTGLRVRALALLALVIDGGCPCWARTTRRRAGRSG</sequence>
<proteinExistence type="predicted"/>
<gene>
    <name evidence="1" type="ORF">GCM10023320_23590</name>
</gene>
<organism evidence="1 2">
    <name type="scientific">Pseudonocardia adelaidensis</name>
    <dbReference type="NCBI Taxonomy" id="648754"/>
    <lineage>
        <taxon>Bacteria</taxon>
        <taxon>Bacillati</taxon>
        <taxon>Actinomycetota</taxon>
        <taxon>Actinomycetes</taxon>
        <taxon>Pseudonocardiales</taxon>
        <taxon>Pseudonocardiaceae</taxon>
        <taxon>Pseudonocardia</taxon>
    </lineage>
</organism>
<evidence type="ECO:0000313" key="1">
    <source>
        <dbReference type="EMBL" id="GAA5118844.1"/>
    </source>
</evidence>
<reference evidence="2" key="1">
    <citation type="journal article" date="2019" name="Int. J. Syst. Evol. Microbiol.">
        <title>The Global Catalogue of Microorganisms (GCM) 10K type strain sequencing project: providing services to taxonomists for standard genome sequencing and annotation.</title>
        <authorList>
            <consortium name="The Broad Institute Genomics Platform"/>
            <consortium name="The Broad Institute Genome Sequencing Center for Infectious Disease"/>
            <person name="Wu L."/>
            <person name="Ma J."/>
        </authorList>
    </citation>
    <scope>NUCLEOTIDE SEQUENCE [LARGE SCALE GENOMIC DNA]</scope>
    <source>
        <strain evidence="2">JCM 18302</strain>
    </source>
</reference>
<dbReference type="EMBL" id="BAABJO010000007">
    <property type="protein sequence ID" value="GAA5118844.1"/>
    <property type="molecule type" value="Genomic_DNA"/>
</dbReference>
<comment type="caution">
    <text evidence="1">The sequence shown here is derived from an EMBL/GenBank/DDBJ whole genome shotgun (WGS) entry which is preliminary data.</text>
</comment>